<dbReference type="RefSeq" id="WP_166698098.1">
    <property type="nucleotide sequence ID" value="NZ_JAAQTL010000001.1"/>
</dbReference>
<dbReference type="AlphaFoldDB" id="A0A7X5QS40"/>
<evidence type="ECO:0000313" key="1">
    <source>
        <dbReference type="EMBL" id="NID14381.1"/>
    </source>
</evidence>
<dbReference type="EMBL" id="JAAQTL010000001">
    <property type="protein sequence ID" value="NID14381.1"/>
    <property type="molecule type" value="Genomic_DNA"/>
</dbReference>
<evidence type="ECO:0000313" key="2">
    <source>
        <dbReference type="Proteomes" id="UP000518878"/>
    </source>
</evidence>
<dbReference type="Proteomes" id="UP000518878">
    <property type="component" value="Unassembled WGS sequence"/>
</dbReference>
<sequence>MTAATPTTEAKTMNGEVDVVTVMETCEAYVDDAAQFPEQFKPGVVARHQRQYKQARDAVSEAVVNLKGAKDALSQNATFPSDIALARKCIDRALSRLTGAA</sequence>
<organism evidence="1 2">
    <name type="scientific">Luteibacter yeojuensis</name>
    <dbReference type="NCBI Taxonomy" id="345309"/>
    <lineage>
        <taxon>Bacteria</taxon>
        <taxon>Pseudomonadati</taxon>
        <taxon>Pseudomonadota</taxon>
        <taxon>Gammaproteobacteria</taxon>
        <taxon>Lysobacterales</taxon>
        <taxon>Rhodanobacteraceae</taxon>
        <taxon>Luteibacter</taxon>
    </lineage>
</organism>
<keyword evidence="2" id="KW-1185">Reference proteome</keyword>
<name>A0A7X5QS40_9GAMM</name>
<reference evidence="1 2" key="1">
    <citation type="journal article" date="2006" name="Int. J. Syst. Evol. Microbiol.">
        <title>Dyella yeojuensis sp. nov., isolated from greenhouse soil in Korea.</title>
        <authorList>
            <person name="Kim B.Y."/>
            <person name="Weon H.Y."/>
            <person name="Lee K.H."/>
            <person name="Seok S.J."/>
            <person name="Kwon S.W."/>
            <person name="Go S.J."/>
            <person name="Stackebrandt E."/>
        </authorList>
    </citation>
    <scope>NUCLEOTIDE SEQUENCE [LARGE SCALE GENOMIC DNA]</scope>
    <source>
        <strain evidence="1 2">DSM 17673</strain>
    </source>
</reference>
<accession>A0A7X5QS40</accession>
<comment type="caution">
    <text evidence="1">The sequence shown here is derived from an EMBL/GenBank/DDBJ whole genome shotgun (WGS) entry which is preliminary data.</text>
</comment>
<proteinExistence type="predicted"/>
<protein>
    <submittedName>
        <fullName evidence="1">Uncharacterized protein</fullName>
    </submittedName>
</protein>
<gene>
    <name evidence="1" type="ORF">HBF32_02755</name>
</gene>